<dbReference type="KEGG" id="psyt:DSAG12_03865"/>
<dbReference type="PANTHER" id="PTHR42818:SF1">
    <property type="entry name" value="SULFOPYRUVATE DECARBOXYLASE"/>
    <property type="match status" value="1"/>
</dbReference>
<organism evidence="6 7">
    <name type="scientific">Promethearchaeum syntrophicum</name>
    <dbReference type="NCBI Taxonomy" id="2594042"/>
    <lineage>
        <taxon>Archaea</taxon>
        <taxon>Promethearchaeati</taxon>
        <taxon>Promethearchaeota</taxon>
        <taxon>Promethearchaeia</taxon>
        <taxon>Promethearchaeales</taxon>
        <taxon>Promethearchaeaceae</taxon>
        <taxon>Promethearchaeum</taxon>
    </lineage>
</organism>
<dbReference type="Proteomes" id="UP000321408">
    <property type="component" value="Chromosome"/>
</dbReference>
<keyword evidence="2" id="KW-0210">Decarboxylase</keyword>
<dbReference type="SUPFAM" id="SSF52518">
    <property type="entry name" value="Thiamin diphosphate-binding fold (THDP-binding)"/>
    <property type="match status" value="1"/>
</dbReference>
<sequence>MAKNNARSDRYNGKTSVTRRTFSSKRSVKPMKLMKGYEVIEKLKDYIDENDIIVGSTGNISREVFHILDQPQVYLRGSLGLQMSVGLGIALEEKKRKIIVILGDGSFLMGMSSIVTSSYYKPSNLKILILDNAEYYTTGGQKTVSSAINFTKLLKSVEASFKRSKNASEESINQDLSDFFNLQGFSILHLNIESGKKPLANIPWHPEEITKRMQKKIS</sequence>
<reference evidence="6 7" key="2">
    <citation type="journal article" date="2024" name="Int. J. Syst. Evol. Microbiol.">
        <title>Promethearchaeum syntrophicum gen. nov., sp. nov., an anaerobic, obligately syntrophic archaeon, the first isolate of the lineage 'Asgard' archaea, and proposal of the new archaeal phylum Promethearchaeota phyl. nov. and kingdom Promethearchaeati regn. nov.</title>
        <authorList>
            <person name="Imachi H."/>
            <person name="Nobu M.K."/>
            <person name="Kato S."/>
            <person name="Takaki Y."/>
            <person name="Miyazaki M."/>
            <person name="Miyata M."/>
            <person name="Ogawara M."/>
            <person name="Saito Y."/>
            <person name="Sakai S."/>
            <person name="Tahara Y.O."/>
            <person name="Takano Y."/>
            <person name="Tasumi E."/>
            <person name="Uematsu K."/>
            <person name="Yoshimura T."/>
            <person name="Itoh T."/>
            <person name="Ohkuma M."/>
            <person name="Takai K."/>
        </authorList>
    </citation>
    <scope>NUCLEOTIDE SEQUENCE [LARGE SCALE GENOMIC DNA]</scope>
    <source>
        <strain evidence="6 7">MK-D1</strain>
    </source>
</reference>
<comment type="catalytic activity">
    <reaction evidence="5">
        <text>3-sulfopyruvate + H(+) = sulfoacetaldehyde + CO2</text>
        <dbReference type="Rhea" id="RHEA:20948"/>
        <dbReference type="ChEBI" id="CHEBI:15378"/>
        <dbReference type="ChEBI" id="CHEBI:16526"/>
        <dbReference type="ChEBI" id="CHEBI:57940"/>
        <dbReference type="ChEBI" id="CHEBI:58246"/>
        <dbReference type="EC" id="4.1.1.79"/>
    </reaction>
</comment>
<dbReference type="GO" id="GO:0030976">
    <property type="term" value="F:thiamine pyrophosphate binding"/>
    <property type="evidence" value="ECO:0007669"/>
    <property type="project" value="InterPro"/>
</dbReference>
<evidence type="ECO:0000256" key="4">
    <source>
        <dbReference type="ARBA" id="ARBA00038875"/>
    </source>
</evidence>
<dbReference type="PANTHER" id="PTHR42818">
    <property type="entry name" value="SULFOPYRUVATE DECARBOXYLASE SUBUNIT ALPHA"/>
    <property type="match status" value="1"/>
</dbReference>
<dbReference type="InterPro" id="IPR051818">
    <property type="entry name" value="TPP_dependent_decarboxylase"/>
</dbReference>
<dbReference type="EMBL" id="CP042905">
    <property type="protein sequence ID" value="QEE18027.2"/>
    <property type="molecule type" value="Genomic_DNA"/>
</dbReference>
<dbReference type="GO" id="GO:0050545">
    <property type="term" value="F:sulfopyruvate decarboxylase activity"/>
    <property type="evidence" value="ECO:0007669"/>
    <property type="project" value="UniProtKB-EC"/>
</dbReference>
<name>A0A5B9DH77_9ARCH</name>
<keyword evidence="7" id="KW-1185">Reference proteome</keyword>
<keyword evidence="1" id="KW-0174">Coenzyme M biosynthesis</keyword>
<dbReference type="InterPro" id="IPR029061">
    <property type="entry name" value="THDP-binding"/>
</dbReference>
<evidence type="ECO:0000256" key="3">
    <source>
        <dbReference type="ARBA" id="ARBA00023239"/>
    </source>
</evidence>
<accession>A0A5B9DH77</accession>
<dbReference type="Gene3D" id="3.40.50.970">
    <property type="match status" value="1"/>
</dbReference>
<gene>
    <name evidence="6" type="ORF">DSAG12_03865</name>
</gene>
<evidence type="ECO:0000313" key="7">
    <source>
        <dbReference type="Proteomes" id="UP000321408"/>
    </source>
</evidence>
<evidence type="ECO:0000256" key="1">
    <source>
        <dbReference type="ARBA" id="ARBA00022545"/>
    </source>
</evidence>
<dbReference type="AlphaFoldDB" id="A0A5B9DH77"/>
<reference evidence="6 7" key="1">
    <citation type="journal article" date="2020" name="Nature">
        <title>Isolation of an archaeon at the prokaryote-eukaryote interface.</title>
        <authorList>
            <person name="Imachi H."/>
            <person name="Nobu M.K."/>
            <person name="Nakahara N."/>
            <person name="Morono Y."/>
            <person name="Ogawara M."/>
            <person name="Takaki Y."/>
            <person name="Takano Y."/>
            <person name="Uematsu K."/>
            <person name="Ikuta T."/>
            <person name="Ito M."/>
            <person name="Matsui Y."/>
            <person name="Miyazaki M."/>
            <person name="Murata K."/>
            <person name="Saito Y."/>
            <person name="Sakai S."/>
            <person name="Song C."/>
            <person name="Tasumi E."/>
            <person name="Yamanaka Y."/>
            <person name="Yamaguchi T."/>
            <person name="Kamagata Y."/>
            <person name="Tamaki H."/>
            <person name="Takai K."/>
        </authorList>
    </citation>
    <scope>NUCLEOTIDE SEQUENCE [LARGE SCALE GENOMIC DNA]</scope>
    <source>
        <strain evidence="6 7">MK-D1</strain>
    </source>
</reference>
<keyword evidence="3" id="KW-0456">Lyase</keyword>
<dbReference type="InterPro" id="IPR011766">
    <property type="entry name" value="TPP_enzyme_TPP-bd"/>
</dbReference>
<dbReference type="GO" id="GO:0019295">
    <property type="term" value="P:coenzyme M biosynthetic process"/>
    <property type="evidence" value="ECO:0007669"/>
    <property type="project" value="UniProtKB-KW"/>
</dbReference>
<dbReference type="EC" id="4.1.1.79" evidence="4"/>
<evidence type="ECO:0000256" key="2">
    <source>
        <dbReference type="ARBA" id="ARBA00022793"/>
    </source>
</evidence>
<dbReference type="Pfam" id="PF02775">
    <property type="entry name" value="TPP_enzyme_C"/>
    <property type="match status" value="1"/>
</dbReference>
<protein>
    <recommendedName>
        <fullName evidence="4">sulfopyruvate decarboxylase</fullName>
        <ecNumber evidence="4">4.1.1.79</ecNumber>
    </recommendedName>
</protein>
<proteinExistence type="predicted"/>
<evidence type="ECO:0000256" key="5">
    <source>
        <dbReference type="ARBA" id="ARBA00048551"/>
    </source>
</evidence>
<evidence type="ECO:0000313" key="6">
    <source>
        <dbReference type="EMBL" id="QEE18027.2"/>
    </source>
</evidence>